<feature type="compositionally biased region" description="Low complexity" evidence="2">
    <location>
        <begin position="402"/>
        <end position="411"/>
    </location>
</feature>
<dbReference type="Gene3D" id="3.90.226.10">
    <property type="entry name" value="2-enoyl-CoA Hydratase, Chain A, domain 1"/>
    <property type="match status" value="1"/>
</dbReference>
<dbReference type="Proteomes" id="UP000247540">
    <property type="component" value="Unassembled WGS sequence"/>
</dbReference>
<dbReference type="PANTHER" id="PTHR42987">
    <property type="entry name" value="PEPTIDASE S49"/>
    <property type="match status" value="1"/>
</dbReference>
<evidence type="ECO:0000256" key="2">
    <source>
        <dbReference type="SAM" id="MobiDB-lite"/>
    </source>
</evidence>
<feature type="region of interest" description="Disordered" evidence="2">
    <location>
        <begin position="402"/>
        <end position="425"/>
    </location>
</feature>
<dbReference type="Gene3D" id="6.20.330.10">
    <property type="match status" value="1"/>
</dbReference>
<comment type="similarity">
    <text evidence="1">Belongs to the peptidase S49 family.</text>
</comment>
<dbReference type="GO" id="GO:0008233">
    <property type="term" value="F:peptidase activity"/>
    <property type="evidence" value="ECO:0007669"/>
    <property type="project" value="InterPro"/>
</dbReference>
<feature type="domain" description="Peptidase S49" evidence="3">
    <location>
        <begin position="132"/>
        <end position="274"/>
    </location>
</feature>
<proteinExistence type="inferred from homology"/>
<dbReference type="Pfam" id="PF01343">
    <property type="entry name" value="Peptidase_S49"/>
    <property type="match status" value="1"/>
</dbReference>
<dbReference type="SUPFAM" id="SSF52096">
    <property type="entry name" value="ClpP/crotonase"/>
    <property type="match status" value="1"/>
</dbReference>
<evidence type="ECO:0000259" key="3">
    <source>
        <dbReference type="Pfam" id="PF01343"/>
    </source>
</evidence>
<dbReference type="GO" id="GO:0006508">
    <property type="term" value="P:proteolysis"/>
    <property type="evidence" value="ECO:0007669"/>
    <property type="project" value="InterPro"/>
</dbReference>
<accession>A0A318SRK9</accession>
<evidence type="ECO:0000313" key="4">
    <source>
        <dbReference type="EMBL" id="PYE79830.1"/>
    </source>
</evidence>
<dbReference type="CDD" id="cd07022">
    <property type="entry name" value="S49_Sppa_36K_type"/>
    <property type="match status" value="1"/>
</dbReference>
<evidence type="ECO:0000256" key="1">
    <source>
        <dbReference type="ARBA" id="ARBA00008683"/>
    </source>
</evidence>
<dbReference type="InterPro" id="IPR033855">
    <property type="entry name" value="Protein_C"/>
</dbReference>
<dbReference type="InterPro" id="IPR002142">
    <property type="entry name" value="Peptidase_S49"/>
</dbReference>
<dbReference type="OrthoDB" id="6999246at2"/>
<dbReference type="PANTHER" id="PTHR42987:SF4">
    <property type="entry name" value="PROTEASE SOHB-RELATED"/>
    <property type="match status" value="1"/>
</dbReference>
<protein>
    <submittedName>
        <fullName evidence="4">Signal peptide peptidase SppA</fullName>
    </submittedName>
</protein>
<keyword evidence="5" id="KW-1185">Reference proteome</keyword>
<comment type="caution">
    <text evidence="4">The sequence shown here is derived from an EMBL/GenBank/DDBJ whole genome shotgun (WGS) entry which is preliminary data.</text>
</comment>
<dbReference type="EMBL" id="QJTC01000001">
    <property type="protein sequence ID" value="PYE79830.1"/>
    <property type="molecule type" value="Genomic_DNA"/>
</dbReference>
<gene>
    <name evidence="4" type="ORF">DFQ15_101150</name>
</gene>
<dbReference type="InterPro" id="IPR029045">
    <property type="entry name" value="ClpP/crotonase-like_dom_sf"/>
</dbReference>
<reference evidence="4 5" key="1">
    <citation type="submission" date="2018-06" db="EMBL/GenBank/DDBJ databases">
        <title>Genomic Encyclopedia of Type Strains, Phase III (KMG-III): the genomes of soil and plant-associated and newly described type strains.</title>
        <authorList>
            <person name="Whitman W."/>
        </authorList>
    </citation>
    <scope>NUCLEOTIDE SEQUENCE [LARGE SCALE GENOMIC DNA]</scope>
    <source>
        <strain evidence="4 5">CECT 7646</strain>
    </source>
</reference>
<evidence type="ECO:0000313" key="5">
    <source>
        <dbReference type="Proteomes" id="UP000247540"/>
    </source>
</evidence>
<name>A0A318SRK9_9BURK</name>
<sequence length="454" mass="47471">MSLLSLLQSPWAITPEQLLEIQGIYTTHVRGEKIDIAAIEARMGRPLANEQQAYKLRDGGVAVFGIDGVLAPKMNLFMEISGGMSMQMMRQQIESAGADPRVRALVLAIDSPGGSVHGTPELAATIREIAGIKPVVTLASATMASAGYWIGAAANAVYITGPTVLVGSIGIVANHEFNPRAGGRQVTEISAGKYKRIASGNEPLTEEGRAYMQAQIDHIYSVFVDAVAQYRDASAEQVLEHMADGRVFVGQQAINAGLVDGVSSLDALVEDLATNPAKHTGRRKAVFAVPAGPQSKGAGVAPKDKSPNREIKGTAMSDSLTRASFEQEHAALFAQLQTEFSAKAATQERERIQAVMAIGADVPGHDKLLAALAFDGKTTAPEASMAVLKAEGATRVAAAQAHAKDAPQPAKGSAAPAQGAGDKTKAQKVAEAQAYAKSEGVDLVAAFKHLGYAT</sequence>
<dbReference type="AlphaFoldDB" id="A0A318SRK9"/>
<organism evidence="4 5">
    <name type="scientific">Xylophilus ampelinus</name>
    <dbReference type="NCBI Taxonomy" id="54067"/>
    <lineage>
        <taxon>Bacteria</taxon>
        <taxon>Pseudomonadati</taxon>
        <taxon>Pseudomonadota</taxon>
        <taxon>Betaproteobacteria</taxon>
        <taxon>Burkholderiales</taxon>
        <taxon>Xylophilus</taxon>
    </lineage>
</organism>